<dbReference type="SUPFAM" id="SSF50978">
    <property type="entry name" value="WD40 repeat-like"/>
    <property type="match status" value="1"/>
</dbReference>
<gene>
    <name evidence="4" type="ORF">Ddye_025032</name>
</gene>
<dbReference type="PROSITE" id="PS50082">
    <property type="entry name" value="WD_REPEATS_2"/>
    <property type="match status" value="1"/>
</dbReference>
<dbReference type="GO" id="GO:0005737">
    <property type="term" value="C:cytoplasm"/>
    <property type="evidence" value="ECO:0007669"/>
    <property type="project" value="TreeGrafter"/>
</dbReference>
<dbReference type="Pfam" id="PF00400">
    <property type="entry name" value="WD40"/>
    <property type="match status" value="3"/>
</dbReference>
<reference evidence="4" key="1">
    <citation type="journal article" date="2023" name="Plant J.">
        <title>Genome sequences and population genomics provide insights into the demographic history, inbreeding, and mutation load of two 'living fossil' tree species of Dipteronia.</title>
        <authorList>
            <person name="Feng Y."/>
            <person name="Comes H.P."/>
            <person name="Chen J."/>
            <person name="Zhu S."/>
            <person name="Lu R."/>
            <person name="Zhang X."/>
            <person name="Li P."/>
            <person name="Qiu J."/>
            <person name="Olsen K.M."/>
            <person name="Qiu Y."/>
        </authorList>
    </citation>
    <scope>NUCLEOTIDE SEQUENCE</scope>
    <source>
        <strain evidence="4">KIB01</strain>
    </source>
</reference>
<feature type="repeat" description="WD" evidence="3">
    <location>
        <begin position="48"/>
        <end position="89"/>
    </location>
</feature>
<dbReference type="Proteomes" id="UP001280121">
    <property type="component" value="Unassembled WGS sequence"/>
</dbReference>
<evidence type="ECO:0000313" key="5">
    <source>
        <dbReference type="Proteomes" id="UP001280121"/>
    </source>
</evidence>
<dbReference type="Gene3D" id="2.130.10.10">
    <property type="entry name" value="YVTN repeat-like/Quinoprotein amine dehydrogenase"/>
    <property type="match status" value="1"/>
</dbReference>
<comment type="caution">
    <text evidence="4">The sequence shown here is derived from an EMBL/GenBank/DDBJ whole genome shotgun (WGS) entry which is preliminary data.</text>
</comment>
<dbReference type="PROSITE" id="PS50294">
    <property type="entry name" value="WD_REPEATS_REGION"/>
    <property type="match status" value="1"/>
</dbReference>
<dbReference type="InterPro" id="IPR001680">
    <property type="entry name" value="WD40_rpt"/>
</dbReference>
<dbReference type="EMBL" id="JANJYI010000007">
    <property type="protein sequence ID" value="KAK2643269.1"/>
    <property type="molecule type" value="Genomic_DNA"/>
</dbReference>
<dbReference type="GO" id="GO:0080008">
    <property type="term" value="C:Cul4-RING E3 ubiquitin ligase complex"/>
    <property type="evidence" value="ECO:0007669"/>
    <property type="project" value="TreeGrafter"/>
</dbReference>
<dbReference type="AlphaFoldDB" id="A0AAD9TVZ7"/>
<dbReference type="PANTHER" id="PTHR15574:SF65">
    <property type="entry name" value="TRANSDUCIN_WD40 REPEAT-LIKE SUPERFAMILY PROTEIN"/>
    <property type="match status" value="1"/>
</dbReference>
<keyword evidence="2" id="KW-0677">Repeat</keyword>
<dbReference type="PANTHER" id="PTHR15574">
    <property type="entry name" value="WD REPEAT DOMAIN-CONTAINING FAMILY"/>
    <property type="match status" value="1"/>
</dbReference>
<dbReference type="InterPro" id="IPR015943">
    <property type="entry name" value="WD40/YVTN_repeat-like_dom_sf"/>
</dbReference>
<name>A0AAD9TVZ7_9ROSI</name>
<accession>A0AAD9TVZ7</accession>
<organism evidence="4 5">
    <name type="scientific">Dipteronia dyeriana</name>
    <dbReference type="NCBI Taxonomy" id="168575"/>
    <lineage>
        <taxon>Eukaryota</taxon>
        <taxon>Viridiplantae</taxon>
        <taxon>Streptophyta</taxon>
        <taxon>Embryophyta</taxon>
        <taxon>Tracheophyta</taxon>
        <taxon>Spermatophyta</taxon>
        <taxon>Magnoliopsida</taxon>
        <taxon>eudicotyledons</taxon>
        <taxon>Gunneridae</taxon>
        <taxon>Pentapetalae</taxon>
        <taxon>rosids</taxon>
        <taxon>malvids</taxon>
        <taxon>Sapindales</taxon>
        <taxon>Sapindaceae</taxon>
        <taxon>Hippocastanoideae</taxon>
        <taxon>Acereae</taxon>
        <taxon>Dipteronia</taxon>
    </lineage>
</organism>
<dbReference type="SMART" id="SM00320">
    <property type="entry name" value="WD40"/>
    <property type="match status" value="7"/>
</dbReference>
<dbReference type="InterPro" id="IPR045151">
    <property type="entry name" value="DCAF8"/>
</dbReference>
<protein>
    <submittedName>
        <fullName evidence="4">Uncharacterized protein</fullName>
    </submittedName>
</protein>
<evidence type="ECO:0000256" key="1">
    <source>
        <dbReference type="ARBA" id="ARBA00022574"/>
    </source>
</evidence>
<sequence length="411" mass="46198">MDWRYKGAKDGFTEIYRREMGFSRPRNVARRFSASQVLVKRINLYQKLNSHQGCVNTVEFNSTGDLLVSGSDDRRVILWNWATGSKIFSYSSGHLGNIFQTRIMPFTDDQSIVTSSADGQVRLGQVLEGGQVETKRLGKHQGRVYKLAVEPGSPHILYSCGGDGFVQHFDLRSSTATKLFYCSSFTQNSKQPPNSIRLNAIVIDPRNLYYFAVGGSDEYARVYDIRRCHWDASTNSDSPVNTFCPHKLIENNKVHITGMAYSSSSELLVSYNDELIYLFEKNMGLGPSPLSICPEDLQKPEEPHVYVGHRNSETVKGVNFFGPSDEYVLSGSDCGHIFIWEKKGGKLVRLMVGDRHVVNQLEPHPHLPIFATCGIEKSVKLWSPMASDVPPLPDNVENVSFLGNDRIFLLM</sequence>
<dbReference type="InterPro" id="IPR036322">
    <property type="entry name" value="WD40_repeat_dom_sf"/>
</dbReference>
<evidence type="ECO:0000256" key="3">
    <source>
        <dbReference type="PROSITE-ProRule" id="PRU00221"/>
    </source>
</evidence>
<evidence type="ECO:0000256" key="2">
    <source>
        <dbReference type="ARBA" id="ARBA00022737"/>
    </source>
</evidence>
<evidence type="ECO:0000313" key="4">
    <source>
        <dbReference type="EMBL" id="KAK2643269.1"/>
    </source>
</evidence>
<proteinExistence type="predicted"/>
<keyword evidence="1 3" id="KW-0853">WD repeat</keyword>
<keyword evidence="5" id="KW-1185">Reference proteome</keyword>